<feature type="region of interest" description="Disordered" evidence="1">
    <location>
        <begin position="62"/>
        <end position="81"/>
    </location>
</feature>
<evidence type="ECO:0008006" key="4">
    <source>
        <dbReference type="Google" id="ProtNLM"/>
    </source>
</evidence>
<name>A0ABN8P6U6_9CNID</name>
<reference evidence="2 3" key="1">
    <citation type="submission" date="2022-05" db="EMBL/GenBank/DDBJ databases">
        <authorList>
            <consortium name="Genoscope - CEA"/>
            <person name="William W."/>
        </authorList>
    </citation>
    <scope>NUCLEOTIDE SEQUENCE [LARGE SCALE GENOMIC DNA]</scope>
</reference>
<protein>
    <recommendedName>
        <fullName evidence="4">SUZ domain-containing protein</fullName>
    </recommendedName>
</protein>
<keyword evidence="3" id="KW-1185">Reference proteome</keyword>
<accession>A0ABN8P6U6</accession>
<evidence type="ECO:0000313" key="3">
    <source>
        <dbReference type="Proteomes" id="UP001159405"/>
    </source>
</evidence>
<organism evidence="2 3">
    <name type="scientific">Porites lobata</name>
    <dbReference type="NCBI Taxonomy" id="104759"/>
    <lineage>
        <taxon>Eukaryota</taxon>
        <taxon>Metazoa</taxon>
        <taxon>Cnidaria</taxon>
        <taxon>Anthozoa</taxon>
        <taxon>Hexacorallia</taxon>
        <taxon>Scleractinia</taxon>
        <taxon>Fungiina</taxon>
        <taxon>Poritidae</taxon>
        <taxon>Porites</taxon>
    </lineage>
</organism>
<gene>
    <name evidence="2" type="ORF">PLOB_00038422</name>
</gene>
<dbReference type="Proteomes" id="UP001159405">
    <property type="component" value="Unassembled WGS sequence"/>
</dbReference>
<proteinExistence type="predicted"/>
<sequence>MKPSLSIMHGLRLTIGRVIWGGRWQDEGAASTGEEVEQINSHIVLPPMVYYLGIQPTQTGRSLKNELDNSSKQRTRLRSKTTAEKAKLTSRVQRYNEKRQCACDEHALTSTQCTLSEIMNGNFPWGYNEDTPIRIKIMIVEKHEIMKRWEEEVSLLKKEMVNFISW</sequence>
<evidence type="ECO:0000256" key="1">
    <source>
        <dbReference type="SAM" id="MobiDB-lite"/>
    </source>
</evidence>
<evidence type="ECO:0000313" key="2">
    <source>
        <dbReference type="EMBL" id="CAH3136030.1"/>
    </source>
</evidence>
<dbReference type="EMBL" id="CALNXK010000057">
    <property type="protein sequence ID" value="CAH3136030.1"/>
    <property type="molecule type" value="Genomic_DNA"/>
</dbReference>
<comment type="caution">
    <text evidence="2">The sequence shown here is derived from an EMBL/GenBank/DDBJ whole genome shotgun (WGS) entry which is preliminary data.</text>
</comment>